<keyword evidence="3" id="KW-1003">Cell membrane</keyword>
<dbReference type="EMBL" id="JBBDGL010000002">
    <property type="protein sequence ID" value="MEJ1155796.1"/>
    <property type="molecule type" value="Genomic_DNA"/>
</dbReference>
<evidence type="ECO:0000313" key="8">
    <source>
        <dbReference type="Proteomes" id="UP001368654"/>
    </source>
</evidence>
<dbReference type="Pfam" id="PF04464">
    <property type="entry name" value="Glyphos_transf"/>
    <property type="match status" value="1"/>
</dbReference>
<keyword evidence="6" id="KW-0472">Membrane</keyword>
<keyword evidence="4" id="KW-0808">Transferase</keyword>
<sequence length="428" mass="46306">MASFSFGAGNARKLLTIPLYALGRLATALIPRARDEWAFGCGVGIADGALEMWNAAAADRHKAVWLVGSAAHAAQARALGIPAVGKHSMRGFWRTARARVVVVTHGFGDVNRYAVSGAFVVQLWHGIPLKRIGIDSAETTRLPSALSGLPGAAMAQAVLSFMYRRATARIDLIPAASHSVRGRLESAFSLRDSAVPVTGEPRVDVLSRGTPSQRRERAIARIESIVGAVGGARLVLYAPTWRDGEVDPAVPTREDWQRIHAVLEQRDAILLVRSHPLGAGDYTPSFSTSRVRSLGADMVVDITPLLSGLDALITDYSSLAYDASLVPVATLFFAPDLEEYEGRRGFYGRYRDVAGDNWATTWVEAAAQLDALLSDAAERDRRVALAQKLSERVHLYDDGRNTERVYRAILAAVRLTPSATDKSPKGTR</sequence>
<protein>
    <submittedName>
        <fullName evidence="7">CDP-glycerol glycerophosphotransferase family protein</fullName>
    </submittedName>
</protein>
<comment type="subcellular location">
    <subcellularLocation>
        <location evidence="1">Cell membrane</location>
        <topology evidence="1">Peripheral membrane protein</topology>
    </subcellularLocation>
</comment>
<evidence type="ECO:0000313" key="7">
    <source>
        <dbReference type="EMBL" id="MEJ1155796.1"/>
    </source>
</evidence>
<evidence type="ECO:0000256" key="2">
    <source>
        <dbReference type="ARBA" id="ARBA00010488"/>
    </source>
</evidence>
<evidence type="ECO:0000256" key="1">
    <source>
        <dbReference type="ARBA" id="ARBA00004202"/>
    </source>
</evidence>
<organism evidence="7 8">
    <name type="scientific">Microbacterium marmarense</name>
    <dbReference type="NCBI Taxonomy" id="3122051"/>
    <lineage>
        <taxon>Bacteria</taxon>
        <taxon>Bacillati</taxon>
        <taxon>Actinomycetota</taxon>
        <taxon>Actinomycetes</taxon>
        <taxon>Micrococcales</taxon>
        <taxon>Microbacteriaceae</taxon>
        <taxon>Microbacterium</taxon>
    </lineage>
</organism>
<gene>
    <name evidence="7" type="ORF">WDU96_09350</name>
</gene>
<comment type="caution">
    <text evidence="7">The sequence shown here is derived from an EMBL/GenBank/DDBJ whole genome shotgun (WGS) entry which is preliminary data.</text>
</comment>
<accession>A0ABU8LU56</accession>
<dbReference type="InterPro" id="IPR043149">
    <property type="entry name" value="TagF_N"/>
</dbReference>
<dbReference type="PANTHER" id="PTHR37316:SF3">
    <property type="entry name" value="TEICHOIC ACID GLYCEROL-PHOSPHATE TRANSFERASE"/>
    <property type="match status" value="1"/>
</dbReference>
<dbReference type="InterPro" id="IPR051612">
    <property type="entry name" value="Teichoic_Acid_Biosynth"/>
</dbReference>
<proteinExistence type="inferred from homology"/>
<comment type="similarity">
    <text evidence="2">Belongs to the CDP-glycerol glycerophosphotransferase family.</text>
</comment>
<keyword evidence="5" id="KW-0777">Teichoic acid biosynthesis</keyword>
<dbReference type="Proteomes" id="UP001368654">
    <property type="component" value="Unassembled WGS sequence"/>
</dbReference>
<evidence type="ECO:0000256" key="5">
    <source>
        <dbReference type="ARBA" id="ARBA00022944"/>
    </source>
</evidence>
<dbReference type="Gene3D" id="3.40.50.12580">
    <property type="match status" value="1"/>
</dbReference>
<dbReference type="InterPro" id="IPR043148">
    <property type="entry name" value="TagF_C"/>
</dbReference>
<keyword evidence="8" id="KW-1185">Reference proteome</keyword>
<evidence type="ECO:0000256" key="6">
    <source>
        <dbReference type="ARBA" id="ARBA00023136"/>
    </source>
</evidence>
<evidence type="ECO:0000256" key="4">
    <source>
        <dbReference type="ARBA" id="ARBA00022679"/>
    </source>
</evidence>
<reference evidence="7 8" key="1">
    <citation type="submission" date="2024-02" db="EMBL/GenBank/DDBJ databases">
        <authorList>
            <person name="Saticioglu I.B."/>
        </authorList>
    </citation>
    <scope>NUCLEOTIDE SEQUENCE [LARGE SCALE GENOMIC DNA]</scope>
    <source>
        <strain evidence="7 8">Mu-86</strain>
    </source>
</reference>
<dbReference type="RefSeq" id="WP_337338213.1">
    <property type="nucleotide sequence ID" value="NZ_JBBDGL010000002.1"/>
</dbReference>
<evidence type="ECO:0000256" key="3">
    <source>
        <dbReference type="ARBA" id="ARBA00022475"/>
    </source>
</evidence>
<dbReference type="SUPFAM" id="SSF53756">
    <property type="entry name" value="UDP-Glycosyltransferase/glycogen phosphorylase"/>
    <property type="match status" value="1"/>
</dbReference>
<dbReference type="Gene3D" id="3.40.50.11820">
    <property type="match status" value="1"/>
</dbReference>
<dbReference type="InterPro" id="IPR007554">
    <property type="entry name" value="Glycerophosphate_synth"/>
</dbReference>
<dbReference type="PANTHER" id="PTHR37316">
    <property type="entry name" value="TEICHOIC ACID GLYCEROL-PHOSPHATE PRIMASE"/>
    <property type="match status" value="1"/>
</dbReference>
<name>A0ABU8LU56_9MICO</name>